<dbReference type="Proteomes" id="UP000249873">
    <property type="component" value="Chromosome"/>
</dbReference>
<feature type="transmembrane region" description="Helical" evidence="6">
    <location>
        <begin position="253"/>
        <end position="277"/>
    </location>
</feature>
<organism evidence="7 8">
    <name type="scientific">Arcticibacterium luteifluviistationis</name>
    <dbReference type="NCBI Taxonomy" id="1784714"/>
    <lineage>
        <taxon>Bacteria</taxon>
        <taxon>Pseudomonadati</taxon>
        <taxon>Bacteroidota</taxon>
        <taxon>Cytophagia</taxon>
        <taxon>Cytophagales</taxon>
        <taxon>Leadbetterellaceae</taxon>
        <taxon>Arcticibacterium</taxon>
    </lineage>
</organism>
<sequence length="327" mass="36763">MKSILKYLISISIAGFLLWFVLKEIDLNILWETIKNANYFWVALSAVMAILAHWSRAYRWKLMLQPLGYDPSAFKSTIAVLIGYVTNLVLPRAGEFARSASLKDLEDIPFEKSFGAVVAERVIDVFVLLFLICLNLILEFDRLKEFFMELVGDKIGNPSIIIGVLAFLALGAFLAWRWILRNDTILESKFPFYAKIRKVFLGLWAGFTSIKDLKNPKAFIAHTILIWTLYYLMTWFLCFAIPQTANISPLAGLTILVMGTIGMAAPTIGGIGSYHFLVGKIVGLYGLNPQDGITLATFLHTMQGIIFVLIFGLTALAISFFIRRKAQ</sequence>
<dbReference type="KEGG" id="als:DJ013_13845"/>
<feature type="transmembrane region" description="Helical" evidence="6">
    <location>
        <begin position="219"/>
        <end position="241"/>
    </location>
</feature>
<dbReference type="InterPro" id="IPR022791">
    <property type="entry name" value="L-PG_synthase/AglD"/>
</dbReference>
<dbReference type="OrthoDB" id="9812094at2"/>
<evidence type="ECO:0000256" key="2">
    <source>
        <dbReference type="ARBA" id="ARBA00022475"/>
    </source>
</evidence>
<keyword evidence="3 6" id="KW-0812">Transmembrane</keyword>
<name>A0A2Z4GII0_9BACT</name>
<gene>
    <name evidence="7" type="ORF">DJ013_13845</name>
</gene>
<accession>A0A2Z4GII0</accession>
<dbReference type="NCBIfam" id="TIGR00374">
    <property type="entry name" value="flippase-like domain"/>
    <property type="match status" value="1"/>
</dbReference>
<proteinExistence type="predicted"/>
<feature type="transmembrane region" description="Helical" evidence="6">
    <location>
        <begin position="76"/>
        <end position="94"/>
    </location>
</feature>
<dbReference type="EMBL" id="CP029480">
    <property type="protein sequence ID" value="AWW00915.1"/>
    <property type="molecule type" value="Genomic_DNA"/>
</dbReference>
<evidence type="ECO:0000256" key="3">
    <source>
        <dbReference type="ARBA" id="ARBA00022692"/>
    </source>
</evidence>
<evidence type="ECO:0000256" key="6">
    <source>
        <dbReference type="SAM" id="Phobius"/>
    </source>
</evidence>
<comment type="subcellular location">
    <subcellularLocation>
        <location evidence="1">Cell membrane</location>
        <topology evidence="1">Multi-pass membrane protein</topology>
    </subcellularLocation>
</comment>
<evidence type="ECO:0000313" key="8">
    <source>
        <dbReference type="Proteomes" id="UP000249873"/>
    </source>
</evidence>
<dbReference type="Pfam" id="PF03706">
    <property type="entry name" value="LPG_synthase_TM"/>
    <property type="match status" value="1"/>
</dbReference>
<feature type="transmembrane region" description="Helical" evidence="6">
    <location>
        <begin position="114"/>
        <end position="138"/>
    </location>
</feature>
<dbReference type="AlphaFoldDB" id="A0A2Z4GII0"/>
<evidence type="ECO:0000313" key="7">
    <source>
        <dbReference type="EMBL" id="AWW00915.1"/>
    </source>
</evidence>
<reference evidence="7 8" key="1">
    <citation type="submission" date="2018-05" db="EMBL/GenBank/DDBJ databases">
        <title>Complete genome sequence of Arcticibacterium luteifluviistationis SM1504T, a cytophagaceae bacterium isolated from Arctic surface seawater.</title>
        <authorList>
            <person name="Li Y."/>
            <person name="Qin Q.-L."/>
        </authorList>
    </citation>
    <scope>NUCLEOTIDE SEQUENCE [LARGE SCALE GENOMIC DNA]</scope>
    <source>
        <strain evidence="7 8">SM1504</strain>
    </source>
</reference>
<feature type="transmembrane region" description="Helical" evidence="6">
    <location>
        <begin position="37"/>
        <end position="55"/>
    </location>
</feature>
<dbReference type="PANTHER" id="PTHR39087">
    <property type="entry name" value="UPF0104 MEMBRANE PROTEIN MJ1595"/>
    <property type="match status" value="1"/>
</dbReference>
<evidence type="ECO:0000256" key="1">
    <source>
        <dbReference type="ARBA" id="ARBA00004651"/>
    </source>
</evidence>
<feature type="transmembrane region" description="Helical" evidence="6">
    <location>
        <begin position="297"/>
        <end position="322"/>
    </location>
</feature>
<keyword evidence="8" id="KW-1185">Reference proteome</keyword>
<protein>
    <submittedName>
        <fullName evidence="7">TIGR00374 family protein</fullName>
    </submittedName>
</protein>
<evidence type="ECO:0000256" key="4">
    <source>
        <dbReference type="ARBA" id="ARBA00022989"/>
    </source>
</evidence>
<feature type="transmembrane region" description="Helical" evidence="6">
    <location>
        <begin position="7"/>
        <end position="25"/>
    </location>
</feature>
<keyword evidence="4 6" id="KW-1133">Transmembrane helix</keyword>
<keyword evidence="2" id="KW-1003">Cell membrane</keyword>
<keyword evidence="5 6" id="KW-0472">Membrane</keyword>
<dbReference type="PANTHER" id="PTHR39087:SF2">
    <property type="entry name" value="UPF0104 MEMBRANE PROTEIN MJ1595"/>
    <property type="match status" value="1"/>
</dbReference>
<feature type="transmembrane region" description="Helical" evidence="6">
    <location>
        <begin position="159"/>
        <end position="179"/>
    </location>
</feature>
<dbReference type="GO" id="GO:0005886">
    <property type="term" value="C:plasma membrane"/>
    <property type="evidence" value="ECO:0007669"/>
    <property type="project" value="UniProtKB-SubCell"/>
</dbReference>
<evidence type="ECO:0000256" key="5">
    <source>
        <dbReference type="ARBA" id="ARBA00023136"/>
    </source>
</evidence>